<comment type="caution">
    <text evidence="1">The sequence shown here is derived from an EMBL/GenBank/DDBJ whole genome shotgun (WGS) entry which is preliminary data.</text>
</comment>
<dbReference type="Proteomes" id="UP000265520">
    <property type="component" value="Unassembled WGS sequence"/>
</dbReference>
<dbReference type="AlphaFoldDB" id="A0A392UB72"/>
<sequence length="49" mass="5640">LKQQRDLPPDHICQEDFQYKESVESFVEPSALIPSLGHEGAARDHPHWT</sequence>
<keyword evidence="2" id="KW-1185">Reference proteome</keyword>
<name>A0A392UB72_9FABA</name>
<organism evidence="1 2">
    <name type="scientific">Trifolium medium</name>
    <dbReference type="NCBI Taxonomy" id="97028"/>
    <lineage>
        <taxon>Eukaryota</taxon>
        <taxon>Viridiplantae</taxon>
        <taxon>Streptophyta</taxon>
        <taxon>Embryophyta</taxon>
        <taxon>Tracheophyta</taxon>
        <taxon>Spermatophyta</taxon>
        <taxon>Magnoliopsida</taxon>
        <taxon>eudicotyledons</taxon>
        <taxon>Gunneridae</taxon>
        <taxon>Pentapetalae</taxon>
        <taxon>rosids</taxon>
        <taxon>fabids</taxon>
        <taxon>Fabales</taxon>
        <taxon>Fabaceae</taxon>
        <taxon>Papilionoideae</taxon>
        <taxon>50 kb inversion clade</taxon>
        <taxon>NPAAA clade</taxon>
        <taxon>Hologalegina</taxon>
        <taxon>IRL clade</taxon>
        <taxon>Trifolieae</taxon>
        <taxon>Trifolium</taxon>
    </lineage>
</organism>
<proteinExistence type="predicted"/>
<feature type="non-terminal residue" evidence="1">
    <location>
        <position position="1"/>
    </location>
</feature>
<dbReference type="EMBL" id="LXQA010782789">
    <property type="protein sequence ID" value="MCI70779.1"/>
    <property type="molecule type" value="Genomic_DNA"/>
</dbReference>
<evidence type="ECO:0000313" key="1">
    <source>
        <dbReference type="EMBL" id="MCI70779.1"/>
    </source>
</evidence>
<accession>A0A392UB72</accession>
<protein>
    <submittedName>
        <fullName evidence="1">Uncharacterized protein</fullName>
    </submittedName>
</protein>
<evidence type="ECO:0000313" key="2">
    <source>
        <dbReference type="Proteomes" id="UP000265520"/>
    </source>
</evidence>
<reference evidence="1 2" key="1">
    <citation type="journal article" date="2018" name="Front. Plant Sci.">
        <title>Red Clover (Trifolium pratense) and Zigzag Clover (T. medium) - A Picture of Genomic Similarities and Differences.</title>
        <authorList>
            <person name="Dluhosova J."/>
            <person name="Istvanek J."/>
            <person name="Nedelnik J."/>
            <person name="Repkova J."/>
        </authorList>
    </citation>
    <scope>NUCLEOTIDE SEQUENCE [LARGE SCALE GENOMIC DNA]</scope>
    <source>
        <strain evidence="2">cv. 10/8</strain>
        <tissue evidence="1">Leaf</tissue>
    </source>
</reference>